<dbReference type="STRING" id="31958.SD37_22960"/>
<dbReference type="EMBL" id="CP016174">
    <property type="protein sequence ID" value="ANN18218.1"/>
    <property type="molecule type" value="Genomic_DNA"/>
</dbReference>
<dbReference type="RefSeq" id="WP_044854955.1">
    <property type="nucleotide sequence ID" value="NZ_CP016174.1"/>
</dbReference>
<feature type="domain" description="VOC" evidence="1">
    <location>
        <begin position="4"/>
        <end position="121"/>
    </location>
</feature>
<dbReference type="InterPro" id="IPR037523">
    <property type="entry name" value="VOC_core"/>
</dbReference>
<dbReference type="KEGG" id="aori:SD37_22960"/>
<dbReference type="PROSITE" id="PS51819">
    <property type="entry name" value="VOC"/>
    <property type="match status" value="1"/>
</dbReference>
<evidence type="ECO:0000313" key="2">
    <source>
        <dbReference type="EMBL" id="ANN18218.1"/>
    </source>
</evidence>
<dbReference type="Proteomes" id="UP000093695">
    <property type="component" value="Chromosome"/>
</dbReference>
<dbReference type="AlphaFoldDB" id="A0A193C1E3"/>
<dbReference type="InterPro" id="IPR029068">
    <property type="entry name" value="Glyas_Bleomycin-R_OHBP_Dase"/>
</dbReference>
<keyword evidence="3" id="KW-1185">Reference proteome</keyword>
<evidence type="ECO:0000259" key="1">
    <source>
        <dbReference type="PROSITE" id="PS51819"/>
    </source>
</evidence>
<proteinExistence type="predicted"/>
<dbReference type="CDD" id="cd08351">
    <property type="entry name" value="ChaP_like"/>
    <property type="match status" value="1"/>
</dbReference>
<protein>
    <submittedName>
        <fullName evidence="2">Bleomycin resistance protein</fullName>
    </submittedName>
</protein>
<evidence type="ECO:0000313" key="3">
    <source>
        <dbReference type="Proteomes" id="UP000093695"/>
    </source>
</evidence>
<dbReference type="SUPFAM" id="SSF54593">
    <property type="entry name" value="Glyoxalase/Bleomycin resistance protein/Dihydroxybiphenyl dioxygenase"/>
    <property type="match status" value="1"/>
</dbReference>
<organism evidence="2 3">
    <name type="scientific">Amycolatopsis orientalis</name>
    <name type="common">Nocardia orientalis</name>
    <dbReference type="NCBI Taxonomy" id="31958"/>
    <lineage>
        <taxon>Bacteria</taxon>
        <taxon>Bacillati</taxon>
        <taxon>Actinomycetota</taxon>
        <taxon>Actinomycetes</taxon>
        <taxon>Pseudonocardiales</taxon>
        <taxon>Pseudonocardiaceae</taxon>
        <taxon>Amycolatopsis</taxon>
    </lineage>
</organism>
<name>A0A193C1E3_AMYOR</name>
<accession>A0A193C1E3</accession>
<gene>
    <name evidence="2" type="ORF">SD37_22960</name>
</gene>
<reference evidence="2 3" key="1">
    <citation type="journal article" date="2015" name="Genome Announc.">
        <title>Draft Genome Sequence of Norvancomycin-Producing Strain Amycolatopsis orientalis CPCC200066.</title>
        <authorList>
            <person name="Lei X."/>
            <person name="Yuan F."/>
            <person name="Shi Y."/>
            <person name="Li X."/>
            <person name="Wang L."/>
            <person name="Hong B."/>
        </authorList>
    </citation>
    <scope>NUCLEOTIDE SEQUENCE [LARGE SCALE GENOMIC DNA]</scope>
    <source>
        <strain evidence="2 3">B-37</strain>
    </source>
</reference>
<sequence length="125" mass="13631">MTVVLNHTIVRAADQDAAALFFAELLDLRVGERAGPFTPVRVNGDLTLDFDERHAVVAGHFGFLVDDTTFDGLIARLERWPHVPYGSGPENGWDRSINHLGGGRGVYVGDPNGHSYEFFTAVPPA</sequence>
<dbReference type="Gene3D" id="3.10.180.10">
    <property type="entry name" value="2,3-Dihydroxybiphenyl 1,2-Dioxygenase, domain 1"/>
    <property type="match status" value="1"/>
</dbReference>
<dbReference type="eggNOG" id="COG0346">
    <property type="taxonomic scope" value="Bacteria"/>
</dbReference>